<name>A0ABN1JGP7_9FLAO</name>
<organism evidence="2 3">
    <name type="scientific">Gaetbulibacter jejuensis</name>
    <dbReference type="NCBI Taxonomy" id="584607"/>
    <lineage>
        <taxon>Bacteria</taxon>
        <taxon>Pseudomonadati</taxon>
        <taxon>Bacteroidota</taxon>
        <taxon>Flavobacteriia</taxon>
        <taxon>Flavobacteriales</taxon>
        <taxon>Flavobacteriaceae</taxon>
        <taxon>Gaetbulibacter</taxon>
    </lineage>
</organism>
<comment type="caution">
    <text evidence="2">The sequence shown here is derived from an EMBL/GenBank/DDBJ whole genome shotgun (WGS) entry which is preliminary data.</text>
</comment>
<keyword evidence="3" id="KW-1185">Reference proteome</keyword>
<sequence>MKTLELNQMENVEGGISLGCGFAILGAGIALGSLIVASGGTAAVVLAAAGWSIAPSAVALSCME</sequence>
<dbReference type="RefSeq" id="WP_343795965.1">
    <property type="nucleotide sequence ID" value="NZ_BAAAGF010000001.1"/>
</dbReference>
<evidence type="ECO:0000313" key="2">
    <source>
        <dbReference type="EMBL" id="GAA0739218.1"/>
    </source>
</evidence>
<dbReference type="EMBL" id="BAAAGF010000001">
    <property type="protein sequence ID" value="GAA0739218.1"/>
    <property type="molecule type" value="Genomic_DNA"/>
</dbReference>
<evidence type="ECO:0000256" key="1">
    <source>
        <dbReference type="SAM" id="Phobius"/>
    </source>
</evidence>
<evidence type="ECO:0000313" key="3">
    <source>
        <dbReference type="Proteomes" id="UP001500736"/>
    </source>
</evidence>
<gene>
    <name evidence="2" type="ORF">GCM10009431_07980</name>
</gene>
<keyword evidence="1" id="KW-0812">Transmembrane</keyword>
<feature type="transmembrane region" description="Helical" evidence="1">
    <location>
        <begin position="42"/>
        <end position="63"/>
    </location>
</feature>
<feature type="transmembrane region" description="Helical" evidence="1">
    <location>
        <begin position="12"/>
        <end position="36"/>
    </location>
</feature>
<dbReference type="Proteomes" id="UP001500736">
    <property type="component" value="Unassembled WGS sequence"/>
</dbReference>
<keyword evidence="1" id="KW-0472">Membrane</keyword>
<evidence type="ECO:0008006" key="4">
    <source>
        <dbReference type="Google" id="ProtNLM"/>
    </source>
</evidence>
<keyword evidence="1" id="KW-1133">Transmembrane helix</keyword>
<reference evidence="2 3" key="1">
    <citation type="journal article" date="2019" name="Int. J. Syst. Evol. Microbiol.">
        <title>The Global Catalogue of Microorganisms (GCM) 10K type strain sequencing project: providing services to taxonomists for standard genome sequencing and annotation.</title>
        <authorList>
            <consortium name="The Broad Institute Genomics Platform"/>
            <consortium name="The Broad Institute Genome Sequencing Center for Infectious Disease"/>
            <person name="Wu L."/>
            <person name="Ma J."/>
        </authorList>
    </citation>
    <scope>NUCLEOTIDE SEQUENCE [LARGE SCALE GENOMIC DNA]</scope>
    <source>
        <strain evidence="2 3">JCM 15976</strain>
    </source>
</reference>
<proteinExistence type="predicted"/>
<protein>
    <recommendedName>
        <fullName evidence="4">Class IIb bacteriocin, lactobin A/cerein 7B family</fullName>
    </recommendedName>
</protein>
<accession>A0ABN1JGP7</accession>